<proteinExistence type="predicted"/>
<dbReference type="InterPro" id="IPR043519">
    <property type="entry name" value="NT_sf"/>
</dbReference>
<name>A0A645DM19_9ZZZZ</name>
<dbReference type="InterPro" id="IPR052548">
    <property type="entry name" value="Type_VII_TA_antitoxin"/>
</dbReference>
<dbReference type="AlphaFoldDB" id="A0A645DM19"/>
<protein>
    <recommendedName>
        <fullName evidence="1">Polymerase beta nucleotidyltransferase domain-containing protein</fullName>
    </recommendedName>
</protein>
<reference evidence="2" key="1">
    <citation type="submission" date="2019-08" db="EMBL/GenBank/DDBJ databases">
        <authorList>
            <person name="Kucharzyk K."/>
            <person name="Murdoch R.W."/>
            <person name="Higgins S."/>
            <person name="Loffler F."/>
        </authorList>
    </citation>
    <scope>NUCLEOTIDE SEQUENCE</scope>
</reference>
<evidence type="ECO:0000259" key="1">
    <source>
        <dbReference type="Pfam" id="PF18765"/>
    </source>
</evidence>
<gene>
    <name evidence="2" type="ORF">SDC9_137497</name>
</gene>
<dbReference type="PANTHER" id="PTHR33933:SF1">
    <property type="entry name" value="PROTEIN ADENYLYLTRANSFERASE MNTA-RELATED"/>
    <property type="match status" value="1"/>
</dbReference>
<dbReference type="SUPFAM" id="SSF81301">
    <property type="entry name" value="Nucleotidyltransferase"/>
    <property type="match status" value="1"/>
</dbReference>
<evidence type="ECO:0000313" key="2">
    <source>
        <dbReference type="EMBL" id="MPM90376.1"/>
    </source>
</evidence>
<organism evidence="2">
    <name type="scientific">bioreactor metagenome</name>
    <dbReference type="NCBI Taxonomy" id="1076179"/>
    <lineage>
        <taxon>unclassified sequences</taxon>
        <taxon>metagenomes</taxon>
        <taxon>ecological metagenomes</taxon>
    </lineage>
</organism>
<feature type="domain" description="Polymerase beta nucleotidyltransferase" evidence="1">
    <location>
        <begin position="21"/>
        <end position="109"/>
    </location>
</feature>
<dbReference type="EMBL" id="VSSQ01037638">
    <property type="protein sequence ID" value="MPM90376.1"/>
    <property type="molecule type" value="Genomic_DNA"/>
</dbReference>
<accession>A0A645DM19</accession>
<sequence length="111" mass="12420">MSRKGSLGFDYSMVDRVVETILEHCQPELIFLFGSVANGTARYGSDIDILLVTETDERPIDRGKDILEALDVDTSVDLIVMTPGEFRNNRRDPRSFTSHILNSGRPVYGTV</sequence>
<dbReference type="CDD" id="cd05403">
    <property type="entry name" value="NT_KNTase_like"/>
    <property type="match status" value="1"/>
</dbReference>
<dbReference type="PANTHER" id="PTHR33933">
    <property type="entry name" value="NUCLEOTIDYLTRANSFERASE"/>
    <property type="match status" value="1"/>
</dbReference>
<dbReference type="Gene3D" id="3.30.460.10">
    <property type="entry name" value="Beta Polymerase, domain 2"/>
    <property type="match status" value="1"/>
</dbReference>
<dbReference type="Pfam" id="PF18765">
    <property type="entry name" value="Polbeta"/>
    <property type="match status" value="1"/>
</dbReference>
<dbReference type="InterPro" id="IPR041633">
    <property type="entry name" value="Polbeta"/>
</dbReference>
<comment type="caution">
    <text evidence="2">The sequence shown here is derived from an EMBL/GenBank/DDBJ whole genome shotgun (WGS) entry which is preliminary data.</text>
</comment>